<sequence length="165" mass="18799">MTQTISINERAVEPFLVASRSKNALKLLKLLFTPLPILQASPEIPELLVLLEVNGDLPKDYDLIKDLIKSRAEHKLERTFLPLIEYVRKVLIEASILVYSSLRKEEHIDEAKVSTKIASAVQAKFREYRREFTELIPKVFIPLIQSSTGLLLIALMDYILKSGII</sequence>
<name>A0A7C2FYL3_9CREN</name>
<accession>A0A7C2FYL3</accession>
<evidence type="ECO:0000313" key="1">
    <source>
        <dbReference type="EMBL" id="HEF87885.1"/>
    </source>
</evidence>
<dbReference type="AlphaFoldDB" id="A0A7C2FYL3"/>
<comment type="caution">
    <text evidence="1">The sequence shown here is derived from an EMBL/GenBank/DDBJ whole genome shotgun (WGS) entry which is preliminary data.</text>
</comment>
<gene>
    <name evidence="1" type="ORF">ENP55_06405</name>
</gene>
<reference evidence="1" key="1">
    <citation type="journal article" date="2020" name="mSystems">
        <title>Genome- and Community-Level Interaction Insights into Carbon Utilization and Element Cycling Functions of Hydrothermarchaeota in Hydrothermal Sediment.</title>
        <authorList>
            <person name="Zhou Z."/>
            <person name="Liu Y."/>
            <person name="Xu W."/>
            <person name="Pan J."/>
            <person name="Luo Z.H."/>
            <person name="Li M."/>
        </authorList>
    </citation>
    <scope>NUCLEOTIDE SEQUENCE [LARGE SCALE GENOMIC DNA]</scope>
    <source>
        <strain evidence="1">SpSt-23</strain>
    </source>
</reference>
<organism evidence="1">
    <name type="scientific">Thermosphaera aggregans</name>
    <dbReference type="NCBI Taxonomy" id="54254"/>
    <lineage>
        <taxon>Archaea</taxon>
        <taxon>Thermoproteota</taxon>
        <taxon>Thermoprotei</taxon>
        <taxon>Desulfurococcales</taxon>
        <taxon>Desulfurococcaceae</taxon>
        <taxon>Thermosphaera</taxon>
    </lineage>
</organism>
<dbReference type="EMBL" id="DSJT01000034">
    <property type="protein sequence ID" value="HEF87885.1"/>
    <property type="molecule type" value="Genomic_DNA"/>
</dbReference>
<proteinExistence type="predicted"/>
<protein>
    <submittedName>
        <fullName evidence="1">Uncharacterized protein</fullName>
    </submittedName>
</protein>